<organism evidence="1 2">
    <name type="scientific">Dermatophagoides farinae</name>
    <name type="common">American house dust mite</name>
    <dbReference type="NCBI Taxonomy" id="6954"/>
    <lineage>
        <taxon>Eukaryota</taxon>
        <taxon>Metazoa</taxon>
        <taxon>Ecdysozoa</taxon>
        <taxon>Arthropoda</taxon>
        <taxon>Chelicerata</taxon>
        <taxon>Arachnida</taxon>
        <taxon>Acari</taxon>
        <taxon>Acariformes</taxon>
        <taxon>Sarcoptiformes</taxon>
        <taxon>Astigmata</taxon>
        <taxon>Psoroptidia</taxon>
        <taxon>Analgoidea</taxon>
        <taxon>Pyroglyphidae</taxon>
        <taxon>Dermatophagoidinae</taxon>
        <taxon>Dermatophagoides</taxon>
    </lineage>
</organism>
<gene>
    <name evidence="1" type="ORF">DERF_010643</name>
</gene>
<comment type="caution">
    <text evidence="1">The sequence shown here is derived from an EMBL/GenBank/DDBJ whole genome shotgun (WGS) entry which is preliminary data.</text>
</comment>
<protein>
    <submittedName>
        <fullName evidence="1">Uncharacterized protein</fullName>
    </submittedName>
</protein>
<dbReference type="Proteomes" id="UP000790347">
    <property type="component" value="Unassembled WGS sequence"/>
</dbReference>
<keyword evidence="2" id="KW-1185">Reference proteome</keyword>
<evidence type="ECO:0000313" key="2">
    <source>
        <dbReference type="Proteomes" id="UP000790347"/>
    </source>
</evidence>
<reference evidence="1" key="2">
    <citation type="journal article" date="2022" name="Res Sq">
        <title>Comparative Genomics Reveals Insights into the Divergent Evolution of Astigmatic Mites and Household Pest Adaptations.</title>
        <authorList>
            <person name="Xiong Q."/>
            <person name="Wan A.T.-Y."/>
            <person name="Liu X.-Y."/>
            <person name="Fung C.S.-H."/>
            <person name="Xiao X."/>
            <person name="Malainual N."/>
            <person name="Hou J."/>
            <person name="Wang L."/>
            <person name="Wang M."/>
            <person name="Yang K."/>
            <person name="Cui Y."/>
            <person name="Leung E."/>
            <person name="Nong W."/>
            <person name="Shin S.-K."/>
            <person name="Au S."/>
            <person name="Jeong K.Y."/>
            <person name="Chew F.T."/>
            <person name="Hui J."/>
            <person name="Leung T.F."/>
            <person name="Tungtrongchitr A."/>
            <person name="Zhong N."/>
            <person name="Liu Z."/>
            <person name="Tsui S."/>
        </authorList>
    </citation>
    <scope>NUCLEOTIDE SEQUENCE</scope>
    <source>
        <strain evidence="1">Derf</strain>
        <tissue evidence="1">Whole organism</tissue>
    </source>
</reference>
<sequence length="249" mass="26239">MEMQSYPVHGSSLSLASGLGSSPPAASPPPLLAYNLAIIGCTVSSNCFFCALNSSTSASLFESNHLIASSIAFSIVDLSSSFSFPPNFSLSPIWFFNEYAYDSNSFLASTRSLIFLSSSENFSASLIIRSISSVPLSSAVTLRIPFTSISNVTSICGTPRGAGGIPVKSNLPNKWLSLVIGRSPSYTWIVTAVEKICDFLVGITVFLGINLVMTPPTVSIPMVKGLTSNNTNSPVFSSPDNTPAWTAAP</sequence>
<accession>A0A922HTD3</accession>
<proteinExistence type="predicted"/>
<dbReference type="EMBL" id="ASGP02000005">
    <property type="protein sequence ID" value="KAH9505872.1"/>
    <property type="molecule type" value="Genomic_DNA"/>
</dbReference>
<dbReference type="AlphaFoldDB" id="A0A922HTD3"/>
<evidence type="ECO:0000313" key="1">
    <source>
        <dbReference type="EMBL" id="KAH9505872.1"/>
    </source>
</evidence>
<reference evidence="1" key="1">
    <citation type="submission" date="2013-05" db="EMBL/GenBank/DDBJ databases">
        <authorList>
            <person name="Yim A.K.Y."/>
            <person name="Chan T.F."/>
            <person name="Ji K.M."/>
            <person name="Liu X.Y."/>
            <person name="Zhou J.W."/>
            <person name="Li R.Q."/>
            <person name="Yang K.Y."/>
            <person name="Li J."/>
            <person name="Li M."/>
            <person name="Law P.T.W."/>
            <person name="Wu Y.L."/>
            <person name="Cai Z.L."/>
            <person name="Qin H."/>
            <person name="Bao Y."/>
            <person name="Leung R.K.K."/>
            <person name="Ng P.K.S."/>
            <person name="Zou J."/>
            <person name="Zhong X.J."/>
            <person name="Ran P.X."/>
            <person name="Zhong N.S."/>
            <person name="Liu Z.G."/>
            <person name="Tsui S.K.W."/>
        </authorList>
    </citation>
    <scope>NUCLEOTIDE SEQUENCE</scope>
    <source>
        <strain evidence="1">Derf</strain>
        <tissue evidence="1">Whole organism</tissue>
    </source>
</reference>
<name>A0A922HTD3_DERFA</name>